<dbReference type="HOGENOM" id="CLU_147393_0_0_0"/>
<dbReference type="SUPFAM" id="SSF88723">
    <property type="entry name" value="PIN domain-like"/>
    <property type="match status" value="1"/>
</dbReference>
<organism evidence="2 3">
    <name type="scientific">Leptospirillum ferriphilum YSK</name>
    <dbReference type="NCBI Taxonomy" id="1441628"/>
    <lineage>
        <taxon>Bacteria</taxon>
        <taxon>Pseudomonadati</taxon>
        <taxon>Nitrospirota</taxon>
        <taxon>Nitrospiria</taxon>
        <taxon>Nitrospirales</taxon>
        <taxon>Nitrospiraceae</taxon>
        <taxon>Leptospirillum</taxon>
    </lineage>
</organism>
<dbReference type="InterPro" id="IPR002716">
    <property type="entry name" value="PIN_dom"/>
</dbReference>
<dbReference type="InterPro" id="IPR029060">
    <property type="entry name" value="PIN-like_dom_sf"/>
</dbReference>
<proteinExistence type="predicted"/>
<dbReference type="EMBL" id="CP007243">
    <property type="protein sequence ID" value="AIA29994.1"/>
    <property type="molecule type" value="Genomic_DNA"/>
</dbReference>
<dbReference type="Pfam" id="PF01850">
    <property type="entry name" value="PIN"/>
    <property type="match status" value="1"/>
</dbReference>
<evidence type="ECO:0000313" key="3">
    <source>
        <dbReference type="Proteomes" id="UP000027059"/>
    </source>
</evidence>
<dbReference type="OrthoDB" id="329172at2"/>
<dbReference type="KEGG" id="lfp:Y981_01675"/>
<dbReference type="Proteomes" id="UP000027059">
    <property type="component" value="Chromosome"/>
</dbReference>
<reference evidence="2 3" key="2">
    <citation type="journal article" date="2015" name="Biomed. Res. Int.">
        <title>Effects of Arsenite Resistance on the Growth and Functional Gene Expression of Leptospirillum ferriphilum and Acidithiobacillus thiooxidans in Pure Culture and Coculture.</title>
        <authorList>
            <person name="Jiang H."/>
            <person name="Liang Y."/>
            <person name="Yin H."/>
            <person name="Xiao Y."/>
            <person name="Guo X."/>
            <person name="Xu Y."/>
            <person name="Hu Q."/>
            <person name="Liu H."/>
            <person name="Liu X."/>
        </authorList>
    </citation>
    <scope>NUCLEOTIDE SEQUENCE [LARGE SCALE GENOMIC DNA]</scope>
    <source>
        <strain evidence="2 3">YSK</strain>
    </source>
</reference>
<dbReference type="AlphaFoldDB" id="A0A059XN76"/>
<dbReference type="RefSeq" id="WP_014960093.1">
    <property type="nucleotide sequence ID" value="NZ_CP007243.1"/>
</dbReference>
<evidence type="ECO:0000313" key="2">
    <source>
        <dbReference type="EMBL" id="AIA29994.1"/>
    </source>
</evidence>
<feature type="domain" description="PIN" evidence="1">
    <location>
        <begin position="2"/>
        <end position="112"/>
    </location>
</feature>
<accession>A0A059XN76</accession>
<evidence type="ECO:0000259" key="1">
    <source>
        <dbReference type="Pfam" id="PF01850"/>
    </source>
</evidence>
<protein>
    <submittedName>
        <fullName evidence="2">Ribonuclease</fullName>
    </submittedName>
</protein>
<name>A0A059XN76_9BACT</name>
<dbReference type="Gene3D" id="3.40.50.1010">
    <property type="entry name" value="5'-nuclease"/>
    <property type="match status" value="1"/>
</dbReference>
<gene>
    <name evidence="2" type="ORF">Y981_01675</name>
</gene>
<sequence>MILVDTSVWIDHFRKGNHRLKKILEQESASMHDFVLGELALGNFRDRQNVLSLLTSLPRCPCANPREILWLVEHHRLMGKGVGYVDACLLASARLTGFRLWTKDLRLAAMARELECDDHESEDGS</sequence>
<keyword evidence="3" id="KW-1185">Reference proteome</keyword>
<reference evidence="3" key="1">
    <citation type="submission" date="2014-02" db="EMBL/GenBank/DDBJ databases">
        <title>Complete genome sequence and comparative genomic analysis of the nitrogen-fixing bacterium Leptospirillum ferriphilum YSK.</title>
        <authorList>
            <person name="Guo X."/>
            <person name="Yin H."/>
            <person name="Liang Y."/>
            <person name="Hu Q."/>
            <person name="Ma L."/>
            <person name="Xiao Y."/>
            <person name="Zhang X."/>
            <person name="Qiu G."/>
            <person name="Liu X."/>
        </authorList>
    </citation>
    <scope>NUCLEOTIDE SEQUENCE [LARGE SCALE GENOMIC DNA]</scope>
    <source>
        <strain evidence="3">YSK</strain>
    </source>
</reference>